<dbReference type="GO" id="GO:0003677">
    <property type="term" value="F:DNA binding"/>
    <property type="evidence" value="ECO:0007669"/>
    <property type="project" value="UniProtKB-KW"/>
</dbReference>
<dbReference type="InterPro" id="IPR036864">
    <property type="entry name" value="Zn2-C6_fun-type_DNA-bd_sf"/>
</dbReference>
<dbReference type="RefSeq" id="XP_037144010.1">
    <property type="nucleotide sequence ID" value="XM_037288115.1"/>
</dbReference>
<dbReference type="Pfam" id="PF04082">
    <property type="entry name" value="Fungal_trans"/>
    <property type="match status" value="1"/>
</dbReference>
<feature type="domain" description="Zn(2)-C6 fungal-type" evidence="6">
    <location>
        <begin position="9"/>
        <end position="40"/>
    </location>
</feature>
<keyword evidence="5" id="KW-0539">Nucleus</keyword>
<keyword evidence="8" id="KW-1185">Reference proteome</keyword>
<dbReference type="SUPFAM" id="SSF57701">
    <property type="entry name" value="Zn2/Cys6 DNA-binding domain"/>
    <property type="match status" value="1"/>
</dbReference>
<reference evidence="7 8" key="1">
    <citation type="submission" date="2020-07" db="EMBL/GenBank/DDBJ databases">
        <title>The yeast mating-type switching endonuclease HO is a domesticated member of an unorthodox homing genetic element family.</title>
        <authorList>
            <person name="Coughlan A.Y."/>
            <person name="Lombardi L."/>
            <person name="Braun-Galleani S."/>
            <person name="Martos A.R."/>
            <person name="Galeote V."/>
            <person name="Bigey F."/>
            <person name="Dequin S."/>
            <person name="Byrne K.P."/>
            <person name="Wolfe K.H."/>
        </authorList>
    </citation>
    <scope>NUCLEOTIDE SEQUENCE [LARGE SCALE GENOMIC DNA]</scope>
    <source>
        <strain evidence="7 8">NRRL Y-6702</strain>
    </source>
</reference>
<keyword evidence="3" id="KW-0862">Zinc</keyword>
<evidence type="ECO:0000256" key="5">
    <source>
        <dbReference type="ARBA" id="ARBA00023242"/>
    </source>
</evidence>
<proteinExistence type="predicted"/>
<dbReference type="GO" id="GO:0000981">
    <property type="term" value="F:DNA-binding transcription factor activity, RNA polymerase II-specific"/>
    <property type="evidence" value="ECO:0007669"/>
    <property type="project" value="InterPro"/>
</dbReference>
<dbReference type="InterPro" id="IPR007219">
    <property type="entry name" value="XnlR_reg_dom"/>
</dbReference>
<dbReference type="PANTHER" id="PTHR46910">
    <property type="entry name" value="TRANSCRIPTION FACTOR PDR1"/>
    <property type="match status" value="1"/>
</dbReference>
<protein>
    <recommendedName>
        <fullName evidence="6">Zn(2)-C6 fungal-type domain-containing protein</fullName>
    </recommendedName>
</protein>
<dbReference type="GO" id="GO:0006351">
    <property type="term" value="P:DNA-templated transcription"/>
    <property type="evidence" value="ECO:0007669"/>
    <property type="project" value="InterPro"/>
</dbReference>
<dbReference type="AlphaFoldDB" id="A0A7H9B3F1"/>
<accession>A0A7H9B3F1</accession>
<evidence type="ECO:0000256" key="3">
    <source>
        <dbReference type="ARBA" id="ARBA00022833"/>
    </source>
</evidence>
<dbReference type="SMART" id="SM00066">
    <property type="entry name" value="GAL4"/>
    <property type="match status" value="1"/>
</dbReference>
<gene>
    <name evidence="7" type="ORF">HG535_0C06370</name>
</gene>
<sequence length="657" mass="74695">MTKKTLKRACQVCKNRKKKCSGGLPCEYCLKICKPHECVYRSRVPRKTVSITENYLQSLKAKIRELENQLGNSSPTPTEFLQDANPLVSNKDEDGVIDGGPYIDESKLSNHTFHYLGDSACRKYLSKIKQSLIKSSKLTDNPHNSDFRTISLDIAPNISLVRSLSADVCPPISEAKKCIATVYKIIGADYLFIEPGYEVDILENLIYCDTVDSTNFMRYSTEMVRFLTYLSLGCLFENSNSDQPRSKFPGLSYFECALKLQGELLKVYDCIANTSLVQSFLYVAYYALSLDKPAFAFIQVGNAIRMMYALGHHKRTTNPDQNRVFWLCFVYDRIVAIRFGYPLTINESDVDIPLFPVPPPERNSPPGSISMSLEKYHFISQVQLARITTDIVRKIYTRNTASFIANCHLVLTQLKNWLDNLPKYLDLNLSNLKMAQSRSTINLHINYNYSIMITTRPVLFYVFNKVLTSGKGLSSLFSVKSHNTIQTLLKASVEAANLQSVILTTLYFEGVMANASFLDCHYIFSATIILIFAAFCQSLPNYTMTFGCDISTLFDRVQTNLDILQRLSQYNIPASNFNRQLTEFIDLISSKGVQTTFQGYFQSDLPERYEDSKPQLDSQAIKNIDLTRVLDDMSNTNFSNDAVFFDNEDFLRYSNSF</sequence>
<evidence type="ECO:0000256" key="4">
    <source>
        <dbReference type="ARBA" id="ARBA00023125"/>
    </source>
</evidence>
<dbReference type="SMART" id="SM00906">
    <property type="entry name" value="Fungal_trans"/>
    <property type="match status" value="1"/>
</dbReference>
<keyword evidence="2" id="KW-0479">Metal-binding</keyword>
<dbReference type="GeneID" id="59235980"/>
<dbReference type="PROSITE" id="PS50048">
    <property type="entry name" value="ZN2_CY6_FUNGAL_2"/>
    <property type="match status" value="1"/>
</dbReference>
<dbReference type="GO" id="GO:0008270">
    <property type="term" value="F:zinc ion binding"/>
    <property type="evidence" value="ECO:0007669"/>
    <property type="project" value="InterPro"/>
</dbReference>
<evidence type="ECO:0000313" key="7">
    <source>
        <dbReference type="EMBL" id="QLG72282.1"/>
    </source>
</evidence>
<dbReference type="PANTHER" id="PTHR46910:SF3">
    <property type="entry name" value="HALOTOLERANCE PROTEIN 9-RELATED"/>
    <property type="match status" value="1"/>
</dbReference>
<comment type="subcellular location">
    <subcellularLocation>
        <location evidence="1">Nucleus</location>
    </subcellularLocation>
</comment>
<dbReference type="InterPro" id="IPR001138">
    <property type="entry name" value="Zn2Cys6_DnaBD"/>
</dbReference>
<name>A0A7H9B3F1_ZYGMR</name>
<dbReference type="InterPro" id="IPR050987">
    <property type="entry name" value="AtrR-like"/>
</dbReference>
<dbReference type="EMBL" id="CP058606">
    <property type="protein sequence ID" value="QLG72282.1"/>
    <property type="molecule type" value="Genomic_DNA"/>
</dbReference>
<evidence type="ECO:0000256" key="2">
    <source>
        <dbReference type="ARBA" id="ARBA00022723"/>
    </source>
</evidence>
<dbReference type="GO" id="GO:0005634">
    <property type="term" value="C:nucleus"/>
    <property type="evidence" value="ECO:0007669"/>
    <property type="project" value="UniProtKB-SubCell"/>
</dbReference>
<dbReference type="Gene3D" id="4.10.240.10">
    <property type="entry name" value="Zn(2)-C6 fungal-type DNA-binding domain"/>
    <property type="match status" value="1"/>
</dbReference>
<evidence type="ECO:0000259" key="6">
    <source>
        <dbReference type="PROSITE" id="PS50048"/>
    </source>
</evidence>
<dbReference type="CDD" id="cd12148">
    <property type="entry name" value="fungal_TF_MHR"/>
    <property type="match status" value="1"/>
</dbReference>
<keyword evidence="4" id="KW-0238">DNA-binding</keyword>
<dbReference type="PROSITE" id="PS00463">
    <property type="entry name" value="ZN2_CY6_FUNGAL_1"/>
    <property type="match status" value="1"/>
</dbReference>
<evidence type="ECO:0000313" key="8">
    <source>
        <dbReference type="Proteomes" id="UP000509704"/>
    </source>
</evidence>
<organism evidence="7 8">
    <name type="scientific">Zygotorulaspora mrakii</name>
    <name type="common">Zygosaccharomyces mrakii</name>
    <dbReference type="NCBI Taxonomy" id="42260"/>
    <lineage>
        <taxon>Eukaryota</taxon>
        <taxon>Fungi</taxon>
        <taxon>Dikarya</taxon>
        <taxon>Ascomycota</taxon>
        <taxon>Saccharomycotina</taxon>
        <taxon>Saccharomycetes</taxon>
        <taxon>Saccharomycetales</taxon>
        <taxon>Saccharomycetaceae</taxon>
        <taxon>Zygotorulaspora</taxon>
    </lineage>
</organism>
<dbReference type="KEGG" id="zmk:HG535_0C06370"/>
<evidence type="ECO:0000256" key="1">
    <source>
        <dbReference type="ARBA" id="ARBA00004123"/>
    </source>
</evidence>
<dbReference type="CDD" id="cd00067">
    <property type="entry name" value="GAL4"/>
    <property type="match status" value="1"/>
</dbReference>
<dbReference type="GO" id="GO:0045944">
    <property type="term" value="P:positive regulation of transcription by RNA polymerase II"/>
    <property type="evidence" value="ECO:0007669"/>
    <property type="project" value="UniProtKB-ARBA"/>
</dbReference>
<dbReference type="Proteomes" id="UP000509704">
    <property type="component" value="Chromosome 3"/>
</dbReference>
<dbReference type="OrthoDB" id="3364175at2759"/>